<evidence type="ECO:0000256" key="2">
    <source>
        <dbReference type="ARBA" id="ARBA00022490"/>
    </source>
</evidence>
<dbReference type="Pfam" id="PF20173">
    <property type="entry name" value="ZnF_RZ-type"/>
    <property type="match status" value="1"/>
</dbReference>
<dbReference type="InterPro" id="IPR045055">
    <property type="entry name" value="DNA2/NAM7-like"/>
</dbReference>
<dbReference type="Pfam" id="PF13087">
    <property type="entry name" value="AAA_12"/>
    <property type="match status" value="1"/>
</dbReference>
<sequence length="1664" mass="185806">MPDHLIGLHSLISCKAQLSWIITLSELVDLDVQELKPTPEKSIFDEMFWPFLQIITNERVLDSMVLEKVVGDIYAFLYGVQGRRAIKFFGSLLTTLADHTPTPHTIEIDLLLRVNAILVALGSLLEGNQGAAIHEQLRPVIDTLQTYLDMPAASVRGTLEEQNAAMAMSKVRRHLDYGGNLPILPDRQSNLTPAASFELTRDSPGALSKAGARHDNDHANITDIKILPTNDEILSERPEYLPTKDSVKWHVGGIQGLLDQQFRLLREDTVGQLRDSVRTVLEGLRQRRFTRSGGANALRIFKYTNVTLADVSYDARRRCLQITATFDQPEFLRRKARYDRQKWWNECKQLQIDSLVCLVDSDGNSTFFTVAERGGLVKRREEGHSRSGGGRPRMSWQVSPTMNLWANDTRATATLRLIDVNNQGFSTVFGRMTTTAHVRQVLVEFPGVLLAAFQHTLEAIQRMSKHGQVPFAPILVPDAALAGDKVVQWPRYTTPTGFFWDLSCLTADHRPLHLARNQAFNIEALKSQSTLDEAQCKALVAALSRSLALIQGPPGTGKSFVAVQAMKVLLAHKAQARLGPIICVCYTNHALDQFLEHLITDGTGNVIRIGSQSKSEIIEPLNLRYVAQKMARTKTEKQQEFNLRNELEASGEFVIELFRDISNAGSLRAVTNYLQHHHELHYEDLTTLEDSHGFKVAGKGKDNLSKWLSGHSELQLSEARTINELSRTPLLEMQNNERHKLYRFWVARIRDGLGERLRTALRRFSNLENQLNGCIQEVDLRCLQQANVIGVTTSGLARNVNLLARLHSKVLVCEEAGEILEAHTLTAILPSIEHAILIGDHEQLRPQIQNFDLSLENRSGEQYSLDVSTFERLIRHPTSEIPYETLETQRRMDPSISDLIRKTLYPGLRDHDTVLDYPTIPGVRKRLFWLDHREHEVGKAGGNADGAVQMSQSNDYEVGLIAAMVSHLVRQGFYGSEDIVVLTPYVRQLQKIRTSLASSFEIVVDDRDAEEINRRGLAETPSDSAGTHKAMLTQTLRVATVDNFQGEEAKVIIVSLVRSNEERRCGFLKTSNRINVLLSRAKHGMYIIGNSDTASSVAMWAQVIEMFKRGGNFGPKLPLCCSQHPDTVIELNADTRSGSNVARMVWPKTSNAWSLAALIYHVVISAKDLAISAERGGQMAAASPSTKAASLPVDGDSPPVLIPKCGPKSVKEAVVDYIEGRTYAEIDLDHDPCLFPDCGHVITMQSLDGQMGLSAHYEMSKDGLPTEPKSQVSAPLSVEAKGCPLCRGSLRNLNRYNRIVKRALLDESTKRFITWSNAQFVPLTVQLQKAEKDLEGLKEKQVVLTKDDKKPEFQHSEIVIAGVRDLQISILHALPGFASRVGRLIVLRHQIAQFHQRVMVTEQPFGKVSQMTATVVRSTGHAPNFKFDKTVLQTRSELLASSLLLRCDYDLLADLIYTCSNCNIFTAQLHPWVRKPLKFDLSKNREDCVKLAGSAALKQQPMIFVEAHTLFAKFAALECSAPAYPENVNVTKLMDQAKDHLELARSHIFASPSLNSKIMLAEVEAVEEILKDSSFYKSFYTSVESDEKQAIYNAMAQEFQGTGHWYYCENAHPFTIGECGMPMQASRCPQCGARVGGQNHDLVEGVTRAADLEEAFGNVRLIDV</sequence>
<keyword evidence="8" id="KW-0175">Coiled coil</keyword>
<gene>
    <name evidence="10" type="ORF">OHK93_006909</name>
</gene>
<dbReference type="GO" id="GO:0005737">
    <property type="term" value="C:cytoplasm"/>
    <property type="evidence" value="ECO:0007669"/>
    <property type="project" value="UniProtKB-SubCell"/>
</dbReference>
<accession>A0AA43QLP5</accession>
<dbReference type="Gene3D" id="3.40.50.300">
    <property type="entry name" value="P-loop containing nucleotide triphosphate hydrolases"/>
    <property type="match status" value="2"/>
</dbReference>
<keyword evidence="4" id="KW-0863">Zinc-finger</keyword>
<evidence type="ECO:0000313" key="10">
    <source>
        <dbReference type="EMBL" id="MDI1487639.1"/>
    </source>
</evidence>
<feature type="domain" description="RZ-type" evidence="9">
    <location>
        <begin position="1583"/>
        <end position="1655"/>
    </location>
</feature>
<dbReference type="CDD" id="cd17936">
    <property type="entry name" value="EEXXEc_NFX1"/>
    <property type="match status" value="1"/>
</dbReference>
<evidence type="ECO:0000313" key="11">
    <source>
        <dbReference type="Proteomes" id="UP001161017"/>
    </source>
</evidence>
<proteinExistence type="predicted"/>
<dbReference type="InterPro" id="IPR041679">
    <property type="entry name" value="DNA2/NAM7-like_C"/>
</dbReference>
<organism evidence="10 11">
    <name type="scientific">Ramalina farinacea</name>
    <dbReference type="NCBI Taxonomy" id="258253"/>
    <lineage>
        <taxon>Eukaryota</taxon>
        <taxon>Fungi</taxon>
        <taxon>Dikarya</taxon>
        <taxon>Ascomycota</taxon>
        <taxon>Pezizomycotina</taxon>
        <taxon>Lecanoromycetes</taxon>
        <taxon>OSLEUM clade</taxon>
        <taxon>Lecanoromycetidae</taxon>
        <taxon>Lecanorales</taxon>
        <taxon>Lecanorineae</taxon>
        <taxon>Ramalinaceae</taxon>
        <taxon>Ramalina</taxon>
    </lineage>
</organism>
<dbReference type="GO" id="GO:0004386">
    <property type="term" value="F:helicase activity"/>
    <property type="evidence" value="ECO:0007669"/>
    <property type="project" value="InterPro"/>
</dbReference>
<feature type="coiled-coil region" evidence="8">
    <location>
        <begin position="750"/>
        <end position="777"/>
    </location>
</feature>
<evidence type="ECO:0000256" key="8">
    <source>
        <dbReference type="SAM" id="Coils"/>
    </source>
</evidence>
<evidence type="ECO:0000256" key="6">
    <source>
        <dbReference type="ARBA" id="ARBA00022833"/>
    </source>
</evidence>
<evidence type="ECO:0000256" key="1">
    <source>
        <dbReference type="ARBA" id="ARBA00004496"/>
    </source>
</evidence>
<protein>
    <recommendedName>
        <fullName evidence="9">RZ-type domain-containing protein</fullName>
    </recommendedName>
</protein>
<dbReference type="PROSITE" id="PS51981">
    <property type="entry name" value="ZF_RZ"/>
    <property type="match status" value="1"/>
</dbReference>
<comment type="caution">
    <text evidence="10">The sequence shown here is derived from an EMBL/GenBank/DDBJ whole genome shotgun (WGS) entry which is preliminary data.</text>
</comment>
<dbReference type="PANTHER" id="PTHR10887:SF445">
    <property type="entry name" value="NFX1-TYPE ZINC FINGER-CONTAINING PROTEIN 1"/>
    <property type="match status" value="1"/>
</dbReference>
<dbReference type="GO" id="GO:0031380">
    <property type="term" value="C:nuclear RNA-directed RNA polymerase complex"/>
    <property type="evidence" value="ECO:0007669"/>
    <property type="project" value="TreeGrafter"/>
</dbReference>
<dbReference type="InterPro" id="IPR027417">
    <property type="entry name" value="P-loop_NTPase"/>
</dbReference>
<keyword evidence="2" id="KW-0963">Cytoplasm</keyword>
<comment type="subcellular location">
    <subcellularLocation>
        <location evidence="1">Cytoplasm</location>
    </subcellularLocation>
</comment>
<keyword evidence="11" id="KW-1185">Reference proteome</keyword>
<dbReference type="Pfam" id="PF13086">
    <property type="entry name" value="AAA_11"/>
    <property type="match status" value="1"/>
</dbReference>
<dbReference type="CDD" id="cd18808">
    <property type="entry name" value="SF1_C_Upf1"/>
    <property type="match status" value="1"/>
</dbReference>
<evidence type="ECO:0000259" key="9">
    <source>
        <dbReference type="PROSITE" id="PS51981"/>
    </source>
</evidence>
<dbReference type="GO" id="GO:0008270">
    <property type="term" value="F:zinc ion binding"/>
    <property type="evidence" value="ECO:0007669"/>
    <property type="project" value="UniProtKB-KW"/>
</dbReference>
<name>A0AA43QLP5_9LECA</name>
<evidence type="ECO:0000256" key="7">
    <source>
        <dbReference type="ARBA" id="ARBA00022859"/>
    </source>
</evidence>
<evidence type="ECO:0000256" key="5">
    <source>
        <dbReference type="ARBA" id="ARBA00022806"/>
    </source>
</evidence>
<keyword evidence="5" id="KW-0547">Nucleotide-binding</keyword>
<dbReference type="InterPro" id="IPR041677">
    <property type="entry name" value="DNA2/NAM7_AAA_11"/>
</dbReference>
<dbReference type="GO" id="GO:0031048">
    <property type="term" value="P:regulatory ncRNA-mediated heterochromatin formation"/>
    <property type="evidence" value="ECO:0007669"/>
    <property type="project" value="TreeGrafter"/>
</dbReference>
<keyword evidence="6" id="KW-0862">Zinc</keyword>
<dbReference type="InterPro" id="IPR046439">
    <property type="entry name" value="ZF_RZ_dom"/>
</dbReference>
<keyword evidence="5" id="KW-0347">Helicase</keyword>
<dbReference type="SUPFAM" id="SSF52540">
    <property type="entry name" value="P-loop containing nucleoside triphosphate hydrolases"/>
    <property type="match status" value="1"/>
</dbReference>
<dbReference type="PANTHER" id="PTHR10887">
    <property type="entry name" value="DNA2/NAM7 HELICASE FAMILY"/>
    <property type="match status" value="1"/>
</dbReference>
<dbReference type="FunFam" id="3.40.50.300:FF:001660">
    <property type="entry name" value="NF-X1 finger and helicase protein, putative"/>
    <property type="match status" value="1"/>
</dbReference>
<reference evidence="10" key="1">
    <citation type="journal article" date="2023" name="Genome Biol. Evol.">
        <title>First Whole Genome Sequence and Flow Cytometry Genome Size Data for the Lichen-Forming Fungus Ramalina farinacea (Ascomycota).</title>
        <authorList>
            <person name="Llewellyn T."/>
            <person name="Mian S."/>
            <person name="Hill R."/>
            <person name="Leitch I.J."/>
            <person name="Gaya E."/>
        </authorList>
    </citation>
    <scope>NUCLEOTIDE SEQUENCE</scope>
    <source>
        <strain evidence="10">LIQ254RAFAR</strain>
    </source>
</reference>
<keyword evidence="3" id="KW-0479">Metal-binding</keyword>
<dbReference type="Proteomes" id="UP001161017">
    <property type="component" value="Unassembled WGS sequence"/>
</dbReference>
<dbReference type="EMBL" id="JAPUFD010000006">
    <property type="protein sequence ID" value="MDI1487639.1"/>
    <property type="molecule type" value="Genomic_DNA"/>
</dbReference>
<dbReference type="InterPro" id="IPR047187">
    <property type="entry name" value="SF1_C_Upf1"/>
</dbReference>
<keyword evidence="5" id="KW-0067">ATP-binding</keyword>
<keyword evidence="7" id="KW-0391">Immunity</keyword>
<keyword evidence="5" id="KW-0378">Hydrolase</keyword>
<evidence type="ECO:0000256" key="3">
    <source>
        <dbReference type="ARBA" id="ARBA00022723"/>
    </source>
</evidence>
<dbReference type="GO" id="GO:0002376">
    <property type="term" value="P:immune system process"/>
    <property type="evidence" value="ECO:0007669"/>
    <property type="project" value="UniProtKB-KW"/>
</dbReference>
<evidence type="ECO:0000256" key="4">
    <source>
        <dbReference type="ARBA" id="ARBA00022771"/>
    </source>
</evidence>